<dbReference type="RefSeq" id="WP_081373607.1">
    <property type="nucleotide sequence ID" value="NZ_FQXK01000003.1"/>
</dbReference>
<dbReference type="Pfam" id="PF14196">
    <property type="entry name" value="ATC_hydrolase"/>
    <property type="match status" value="1"/>
</dbReference>
<name>A0A1M5PWC8_BUTFI</name>
<reference evidence="2" key="1">
    <citation type="submission" date="2016-11" db="EMBL/GenBank/DDBJ databases">
        <authorList>
            <person name="Varghese N."/>
            <person name="Submissions S."/>
        </authorList>
    </citation>
    <scope>NUCLEOTIDE SEQUENCE [LARGE SCALE GENOMIC DNA]</scope>
    <source>
        <strain evidence="2">DSM 3071</strain>
    </source>
</reference>
<keyword evidence="1" id="KW-0378">Hydrolase</keyword>
<dbReference type="GO" id="GO:0016787">
    <property type="term" value="F:hydrolase activity"/>
    <property type="evidence" value="ECO:0007669"/>
    <property type="project" value="UniProtKB-KW"/>
</dbReference>
<dbReference type="OrthoDB" id="1899188at2"/>
<dbReference type="GeneID" id="89509146"/>
<evidence type="ECO:0000313" key="1">
    <source>
        <dbReference type="EMBL" id="SHH05996.1"/>
    </source>
</evidence>
<organism evidence="1 2">
    <name type="scientific">Butyrivibrio fibrisolvens DSM 3071</name>
    <dbReference type="NCBI Taxonomy" id="1121131"/>
    <lineage>
        <taxon>Bacteria</taxon>
        <taxon>Bacillati</taxon>
        <taxon>Bacillota</taxon>
        <taxon>Clostridia</taxon>
        <taxon>Lachnospirales</taxon>
        <taxon>Lachnospiraceae</taxon>
        <taxon>Butyrivibrio</taxon>
    </lineage>
</organism>
<accession>A0A1M5PWC8</accession>
<keyword evidence="2" id="KW-1185">Reference proteome</keyword>
<dbReference type="AlphaFoldDB" id="A0A1M5PWC8"/>
<protein>
    <submittedName>
        <fullName evidence="1">L-2-amino-thiazoline-4-carboxylic acid hydrolase</fullName>
    </submittedName>
</protein>
<evidence type="ECO:0000313" key="2">
    <source>
        <dbReference type="Proteomes" id="UP000184278"/>
    </source>
</evidence>
<sequence length="211" mass="24445">MVNENAELKMKTIKTMKGKKVFKDEIATRLSTSESEKIWRDAHERLYRMYDEHQNLSKGVAMHTDGFIFPAAAIYLAIKETDPDMAYDVMKKIMAEKSKKTGQMIAKCCKIPGFKKYFLNMWDSMSHKMFGEASGFNNIFYPREKESFRMDITQCPYNKYLTEQGCPELNILFCENDIHSYGNLPGLKFSRTKTIGAGDDLCDFKMELVKK</sequence>
<dbReference type="Proteomes" id="UP000184278">
    <property type="component" value="Unassembled WGS sequence"/>
</dbReference>
<dbReference type="InterPro" id="IPR026002">
    <property type="entry name" value="ATC_hydrolase-like"/>
</dbReference>
<proteinExistence type="predicted"/>
<dbReference type="EMBL" id="FQXK01000003">
    <property type="protein sequence ID" value="SHH05996.1"/>
    <property type="molecule type" value="Genomic_DNA"/>
</dbReference>
<gene>
    <name evidence="1" type="ORF">SAMN02745229_00116</name>
</gene>